<gene>
    <name evidence="1" type="ORF">GHNINEIG_01513</name>
</gene>
<dbReference type="AlphaFoldDB" id="A0A4P7P0C2"/>
<organism evidence="1 2">
    <name type="scientific">Hydrogenovibrio crunogenus</name>
    <dbReference type="NCBI Taxonomy" id="39765"/>
    <lineage>
        <taxon>Bacteria</taxon>
        <taxon>Pseudomonadati</taxon>
        <taxon>Pseudomonadota</taxon>
        <taxon>Gammaproteobacteria</taxon>
        <taxon>Thiotrichales</taxon>
        <taxon>Piscirickettsiaceae</taxon>
        <taxon>Hydrogenovibrio</taxon>
    </lineage>
</organism>
<protein>
    <submittedName>
        <fullName evidence="1">AlpA family phage regulatory protein</fullName>
    </submittedName>
</protein>
<dbReference type="Pfam" id="PF05930">
    <property type="entry name" value="Phage_AlpA"/>
    <property type="match status" value="1"/>
</dbReference>
<name>A0A4P7P0C2_9GAMM</name>
<dbReference type="OrthoDB" id="8455288at2"/>
<dbReference type="EMBL" id="CP032096">
    <property type="protein sequence ID" value="QBZ83458.1"/>
    <property type="molecule type" value="Genomic_DNA"/>
</dbReference>
<accession>A0A4P7P0C2</accession>
<dbReference type="Proteomes" id="UP000296201">
    <property type="component" value="Chromosome"/>
</dbReference>
<evidence type="ECO:0000313" key="2">
    <source>
        <dbReference type="Proteomes" id="UP000296201"/>
    </source>
</evidence>
<reference evidence="1 2" key="1">
    <citation type="submission" date="2018-08" db="EMBL/GenBank/DDBJ databases">
        <title>Horizontal acquisition of hydrogen conversion ability and other habitat adaptations in Hydrogenovibrio crunogenus strains.</title>
        <authorList>
            <person name="Gonnella G."/>
            <person name="Adam N."/>
            <person name="Perner M."/>
        </authorList>
    </citation>
    <scope>NUCLEOTIDE SEQUENCE [LARGE SCALE GENOMIC DNA]</scope>
    <source>
        <strain evidence="1 2">SP-41</strain>
    </source>
</reference>
<dbReference type="InterPro" id="IPR010260">
    <property type="entry name" value="AlpA"/>
</dbReference>
<proteinExistence type="predicted"/>
<dbReference type="Gene3D" id="1.10.238.160">
    <property type="match status" value="1"/>
</dbReference>
<keyword evidence="2" id="KW-1185">Reference proteome</keyword>
<sequence>MIDKVPEQLLPLPKVEMMIGLKKSKIYALIKTGEFPKNRVIKGKALWLSSEIQNWISEQWQAAK</sequence>
<dbReference type="RefSeq" id="WP_011370851.1">
    <property type="nucleotide sequence ID" value="NZ_CP032096.1"/>
</dbReference>
<evidence type="ECO:0000313" key="1">
    <source>
        <dbReference type="EMBL" id="QBZ83458.1"/>
    </source>
</evidence>